<name>A0A4D6MNX5_VIGUN</name>
<evidence type="ECO:0000313" key="2">
    <source>
        <dbReference type="EMBL" id="QCE01525.1"/>
    </source>
</evidence>
<keyword evidence="3" id="KW-1185">Reference proteome</keyword>
<sequence>MTRNNKHQKEKRQKKERQDNCQDNPYLNAYTTTIIVNPPWNASFNFVLTRPASNTRPTSNTRPASITPQSLADAHPASSTSPSTGQVWNFLLEIRPASTTRPATGLCSPS</sequence>
<feature type="compositionally biased region" description="Basic residues" evidence="1">
    <location>
        <begin position="1"/>
        <end position="15"/>
    </location>
</feature>
<feature type="compositionally biased region" description="Polar residues" evidence="1">
    <location>
        <begin position="51"/>
        <end position="70"/>
    </location>
</feature>
<reference evidence="2 3" key="1">
    <citation type="submission" date="2019-04" db="EMBL/GenBank/DDBJ databases">
        <title>An improved genome assembly and genetic linkage map for asparagus bean, Vigna unguiculata ssp. sesquipedialis.</title>
        <authorList>
            <person name="Xia Q."/>
            <person name="Zhang R."/>
            <person name="Dong Y."/>
        </authorList>
    </citation>
    <scope>NUCLEOTIDE SEQUENCE [LARGE SCALE GENOMIC DNA]</scope>
    <source>
        <tissue evidence="2">Leaf</tissue>
    </source>
</reference>
<feature type="region of interest" description="Disordered" evidence="1">
    <location>
        <begin position="1"/>
        <end position="25"/>
    </location>
</feature>
<dbReference type="AlphaFoldDB" id="A0A4D6MNX5"/>
<protein>
    <submittedName>
        <fullName evidence="2">Uncharacterized protein</fullName>
    </submittedName>
</protein>
<proteinExistence type="predicted"/>
<evidence type="ECO:0000256" key="1">
    <source>
        <dbReference type="SAM" id="MobiDB-lite"/>
    </source>
</evidence>
<accession>A0A4D6MNX5</accession>
<dbReference type="Proteomes" id="UP000501690">
    <property type="component" value="Linkage Group LG7"/>
</dbReference>
<evidence type="ECO:0000313" key="3">
    <source>
        <dbReference type="Proteomes" id="UP000501690"/>
    </source>
</evidence>
<feature type="region of interest" description="Disordered" evidence="1">
    <location>
        <begin position="51"/>
        <end position="84"/>
    </location>
</feature>
<gene>
    <name evidence="2" type="ORF">DEO72_LG7g2823</name>
</gene>
<organism evidence="2 3">
    <name type="scientific">Vigna unguiculata</name>
    <name type="common">Cowpea</name>
    <dbReference type="NCBI Taxonomy" id="3917"/>
    <lineage>
        <taxon>Eukaryota</taxon>
        <taxon>Viridiplantae</taxon>
        <taxon>Streptophyta</taxon>
        <taxon>Embryophyta</taxon>
        <taxon>Tracheophyta</taxon>
        <taxon>Spermatophyta</taxon>
        <taxon>Magnoliopsida</taxon>
        <taxon>eudicotyledons</taxon>
        <taxon>Gunneridae</taxon>
        <taxon>Pentapetalae</taxon>
        <taxon>rosids</taxon>
        <taxon>fabids</taxon>
        <taxon>Fabales</taxon>
        <taxon>Fabaceae</taxon>
        <taxon>Papilionoideae</taxon>
        <taxon>50 kb inversion clade</taxon>
        <taxon>NPAAA clade</taxon>
        <taxon>indigoferoid/millettioid clade</taxon>
        <taxon>Phaseoleae</taxon>
        <taxon>Vigna</taxon>
    </lineage>
</organism>
<dbReference type="EMBL" id="CP039351">
    <property type="protein sequence ID" value="QCE01525.1"/>
    <property type="molecule type" value="Genomic_DNA"/>
</dbReference>